<dbReference type="OrthoDB" id="1390705at2759"/>
<dbReference type="AlphaFoldDB" id="A0A3L6SPC8"/>
<sequence>MVKGKTSTGRRKIEMKQVECVKARHVCFCKCRQGMFKKASELSILCGVMITIVAFSPAGRPFSFSIPSFKTVINRFLTLSGRGPLEFRGFGVK</sequence>
<evidence type="ECO:0000313" key="8">
    <source>
        <dbReference type="EMBL" id="RLN24502.1"/>
    </source>
</evidence>
<dbReference type="STRING" id="4540.A0A3L6SPC8"/>
<keyword evidence="5" id="KW-0539">Nucleus</keyword>
<evidence type="ECO:0000313" key="9">
    <source>
        <dbReference type="Proteomes" id="UP000275267"/>
    </source>
</evidence>
<dbReference type="Pfam" id="PF00319">
    <property type="entry name" value="SRF-TF"/>
    <property type="match status" value="1"/>
</dbReference>
<keyword evidence="2" id="KW-0805">Transcription regulation</keyword>
<feature type="domain" description="MADS-box" evidence="7">
    <location>
        <begin position="8"/>
        <end position="68"/>
    </location>
</feature>
<evidence type="ECO:0000256" key="3">
    <source>
        <dbReference type="ARBA" id="ARBA00023125"/>
    </source>
</evidence>
<accession>A0A3L6SPC8</accession>
<evidence type="ECO:0000259" key="7">
    <source>
        <dbReference type="PROSITE" id="PS50066"/>
    </source>
</evidence>
<evidence type="ECO:0000256" key="6">
    <source>
        <dbReference type="SAM" id="Phobius"/>
    </source>
</evidence>
<evidence type="ECO:0000256" key="5">
    <source>
        <dbReference type="ARBA" id="ARBA00023242"/>
    </source>
</evidence>
<dbReference type="SUPFAM" id="SSF55455">
    <property type="entry name" value="SRF-like"/>
    <property type="match status" value="1"/>
</dbReference>
<dbReference type="PROSITE" id="PS50066">
    <property type="entry name" value="MADS_BOX_2"/>
    <property type="match status" value="1"/>
</dbReference>
<comment type="subcellular location">
    <subcellularLocation>
        <location evidence="1">Nucleus</location>
    </subcellularLocation>
</comment>
<comment type="caution">
    <text evidence="8">The sequence shown here is derived from an EMBL/GenBank/DDBJ whole genome shotgun (WGS) entry which is preliminary data.</text>
</comment>
<evidence type="ECO:0000256" key="1">
    <source>
        <dbReference type="ARBA" id="ARBA00004123"/>
    </source>
</evidence>
<protein>
    <recommendedName>
        <fullName evidence="7">MADS-box domain-containing protein</fullName>
    </recommendedName>
</protein>
<dbReference type="PANTHER" id="PTHR11945:SF629">
    <property type="entry name" value="OS02G0164450 PROTEIN"/>
    <property type="match status" value="1"/>
</dbReference>
<dbReference type="SMART" id="SM00432">
    <property type="entry name" value="MADS"/>
    <property type="match status" value="1"/>
</dbReference>
<organism evidence="8 9">
    <name type="scientific">Panicum miliaceum</name>
    <name type="common">Proso millet</name>
    <name type="synonym">Broomcorn millet</name>
    <dbReference type="NCBI Taxonomy" id="4540"/>
    <lineage>
        <taxon>Eukaryota</taxon>
        <taxon>Viridiplantae</taxon>
        <taxon>Streptophyta</taxon>
        <taxon>Embryophyta</taxon>
        <taxon>Tracheophyta</taxon>
        <taxon>Spermatophyta</taxon>
        <taxon>Magnoliopsida</taxon>
        <taxon>Liliopsida</taxon>
        <taxon>Poales</taxon>
        <taxon>Poaceae</taxon>
        <taxon>PACMAD clade</taxon>
        <taxon>Panicoideae</taxon>
        <taxon>Panicodae</taxon>
        <taxon>Paniceae</taxon>
        <taxon>Panicinae</taxon>
        <taxon>Panicum</taxon>
        <taxon>Panicum sect. Panicum</taxon>
    </lineage>
</organism>
<dbReference type="GO" id="GO:0000978">
    <property type="term" value="F:RNA polymerase II cis-regulatory region sequence-specific DNA binding"/>
    <property type="evidence" value="ECO:0007669"/>
    <property type="project" value="TreeGrafter"/>
</dbReference>
<reference evidence="9" key="1">
    <citation type="journal article" date="2019" name="Nat. Commun.">
        <title>The genome of broomcorn millet.</title>
        <authorList>
            <person name="Zou C."/>
            <person name="Miki D."/>
            <person name="Li D."/>
            <person name="Tang Q."/>
            <person name="Xiao L."/>
            <person name="Rajput S."/>
            <person name="Deng P."/>
            <person name="Jia W."/>
            <person name="Huang R."/>
            <person name="Zhang M."/>
            <person name="Sun Y."/>
            <person name="Hu J."/>
            <person name="Fu X."/>
            <person name="Schnable P.S."/>
            <person name="Li F."/>
            <person name="Zhang H."/>
            <person name="Feng B."/>
            <person name="Zhu X."/>
            <person name="Liu R."/>
            <person name="Schnable J.C."/>
            <person name="Zhu J.-K."/>
            <person name="Zhang H."/>
        </authorList>
    </citation>
    <scope>NUCLEOTIDE SEQUENCE [LARGE SCALE GENOMIC DNA]</scope>
</reference>
<keyword evidence="9" id="KW-1185">Reference proteome</keyword>
<keyword evidence="6" id="KW-0812">Transmembrane</keyword>
<proteinExistence type="predicted"/>
<dbReference type="InterPro" id="IPR002100">
    <property type="entry name" value="TF_MADSbox"/>
</dbReference>
<name>A0A3L6SPC8_PANMI</name>
<dbReference type="GO" id="GO:0005634">
    <property type="term" value="C:nucleus"/>
    <property type="evidence" value="ECO:0007669"/>
    <property type="project" value="UniProtKB-SubCell"/>
</dbReference>
<dbReference type="Gene3D" id="3.40.1810.10">
    <property type="entry name" value="Transcription factor, MADS-box"/>
    <property type="match status" value="1"/>
</dbReference>
<feature type="transmembrane region" description="Helical" evidence="6">
    <location>
        <begin position="42"/>
        <end position="59"/>
    </location>
</feature>
<dbReference type="InterPro" id="IPR036879">
    <property type="entry name" value="TF_MADSbox_sf"/>
</dbReference>
<dbReference type="PANTHER" id="PTHR11945">
    <property type="entry name" value="MADS BOX PROTEIN"/>
    <property type="match status" value="1"/>
</dbReference>
<dbReference type="GO" id="GO:0000981">
    <property type="term" value="F:DNA-binding transcription factor activity, RNA polymerase II-specific"/>
    <property type="evidence" value="ECO:0007669"/>
    <property type="project" value="TreeGrafter"/>
</dbReference>
<keyword evidence="3" id="KW-0238">DNA-binding</keyword>
<evidence type="ECO:0000256" key="4">
    <source>
        <dbReference type="ARBA" id="ARBA00023163"/>
    </source>
</evidence>
<dbReference type="PRINTS" id="PR00404">
    <property type="entry name" value="MADSDOMAIN"/>
</dbReference>
<dbReference type="EMBL" id="PQIB02000004">
    <property type="protein sequence ID" value="RLN24502.1"/>
    <property type="molecule type" value="Genomic_DNA"/>
</dbReference>
<keyword evidence="6" id="KW-1133">Transmembrane helix</keyword>
<dbReference type="Proteomes" id="UP000275267">
    <property type="component" value="Unassembled WGS sequence"/>
</dbReference>
<evidence type="ECO:0000256" key="2">
    <source>
        <dbReference type="ARBA" id="ARBA00023015"/>
    </source>
</evidence>
<keyword evidence="6" id="KW-0472">Membrane</keyword>
<keyword evidence="4" id="KW-0804">Transcription</keyword>
<dbReference type="GO" id="GO:0046983">
    <property type="term" value="F:protein dimerization activity"/>
    <property type="evidence" value="ECO:0007669"/>
    <property type="project" value="InterPro"/>
</dbReference>
<gene>
    <name evidence="8" type="ORF">C2845_PM07G07520</name>
</gene>